<evidence type="ECO:0000256" key="3">
    <source>
        <dbReference type="ARBA" id="ARBA00022695"/>
    </source>
</evidence>
<dbReference type="Gene3D" id="3.40.50.300">
    <property type="entry name" value="P-loop containing nucleotide triphosphate hydrolases"/>
    <property type="match status" value="1"/>
</dbReference>
<dbReference type="InterPro" id="IPR008921">
    <property type="entry name" value="DNA_pol3_clamp-load_cplx_C"/>
</dbReference>
<evidence type="ECO:0000256" key="5">
    <source>
        <dbReference type="ARBA" id="ARBA00022932"/>
    </source>
</evidence>
<dbReference type="SUPFAM" id="SSF48019">
    <property type="entry name" value="post-AAA+ oligomerization domain-like"/>
    <property type="match status" value="1"/>
</dbReference>
<evidence type="ECO:0000256" key="2">
    <source>
        <dbReference type="ARBA" id="ARBA00022679"/>
    </source>
</evidence>
<dbReference type="PANTHER" id="PTHR34388">
    <property type="entry name" value="DNA POLYMERASE III SUBUNIT DELTA"/>
    <property type="match status" value="1"/>
</dbReference>
<dbReference type="InterPro" id="IPR048466">
    <property type="entry name" value="DNA_pol3_delta-like_C"/>
</dbReference>
<evidence type="ECO:0000256" key="6">
    <source>
        <dbReference type="ARBA" id="ARBA00034754"/>
    </source>
</evidence>
<evidence type="ECO:0000259" key="8">
    <source>
        <dbReference type="Pfam" id="PF21694"/>
    </source>
</evidence>
<feature type="domain" description="DNA polymerase III delta subunit-like C-terminal" evidence="8">
    <location>
        <begin position="202"/>
        <end position="316"/>
    </location>
</feature>
<accession>A0A511DDG4</accession>
<dbReference type="GO" id="GO:0003887">
    <property type="term" value="F:DNA-directed DNA polymerase activity"/>
    <property type="evidence" value="ECO:0007669"/>
    <property type="project" value="UniProtKB-KW"/>
</dbReference>
<dbReference type="EMBL" id="BJVJ01000013">
    <property type="protein sequence ID" value="GEL22850.1"/>
    <property type="molecule type" value="Genomic_DNA"/>
</dbReference>
<protein>
    <recommendedName>
        <fullName evidence="1">DNA-directed DNA polymerase</fullName>
        <ecNumber evidence="1">2.7.7.7</ecNumber>
    </recommendedName>
</protein>
<gene>
    <name evidence="9" type="primary">holA</name>
    <name evidence="9" type="ORF">PSU4_18040</name>
</gene>
<proteinExistence type="inferred from homology"/>
<comment type="similarity">
    <text evidence="6">Belongs to the DNA polymerase HolA subunit family.</text>
</comment>
<dbReference type="Gene3D" id="1.20.272.10">
    <property type="match status" value="1"/>
</dbReference>
<keyword evidence="4" id="KW-0235">DNA replication</keyword>
<evidence type="ECO:0000256" key="1">
    <source>
        <dbReference type="ARBA" id="ARBA00012417"/>
    </source>
</evidence>
<reference evidence="9 10" key="1">
    <citation type="submission" date="2019-07" db="EMBL/GenBank/DDBJ databases">
        <title>Whole genome shotgun sequence of Pseudonocardia sulfidoxydans NBRC 16205.</title>
        <authorList>
            <person name="Hosoyama A."/>
            <person name="Uohara A."/>
            <person name="Ohji S."/>
            <person name="Ichikawa N."/>
        </authorList>
    </citation>
    <scope>NUCLEOTIDE SEQUENCE [LARGE SCALE GENOMIC DNA]</scope>
    <source>
        <strain evidence="9 10">NBRC 16205</strain>
    </source>
</reference>
<dbReference type="Pfam" id="PF21694">
    <property type="entry name" value="DNA_pol3_delta_C"/>
    <property type="match status" value="1"/>
</dbReference>
<dbReference type="EC" id="2.7.7.7" evidence="1"/>
<dbReference type="GO" id="GO:0009360">
    <property type="term" value="C:DNA polymerase III complex"/>
    <property type="evidence" value="ECO:0007669"/>
    <property type="project" value="TreeGrafter"/>
</dbReference>
<sequence>MTPPAADATPPHPVHLVVGEEELLAERAVQDVVSRARAADPDTDVRRMRIGELAPEDLAEHLSPSLFAEGRVVVLTSAQEAAKDMAAAVLRYAAEPADGIVVVLVHQGGARGKSFADDLRKAGAEVVRCDRLTRPAERADFVRAEVRRLGGKITGDALEVLMEAVGSDLRELASAAGQLVADTGGAIDEKSVRRYHRGKAESSGFTVADKVVAGDRAGALEALRWALVLGVAPVLVADALADAVRTLAKVGAAGRGDPNRLASSLGMPPWKIRKAQGQVRSWRPEGLTVAFAAAAEANADVKGAAADPEFALERAVRRIIDAREMR</sequence>
<dbReference type="GO" id="GO:0003677">
    <property type="term" value="F:DNA binding"/>
    <property type="evidence" value="ECO:0007669"/>
    <property type="project" value="InterPro"/>
</dbReference>
<evidence type="ECO:0000313" key="10">
    <source>
        <dbReference type="Proteomes" id="UP000321685"/>
    </source>
</evidence>
<dbReference type="PANTHER" id="PTHR34388:SF1">
    <property type="entry name" value="DNA POLYMERASE III SUBUNIT DELTA"/>
    <property type="match status" value="1"/>
</dbReference>
<dbReference type="InterPro" id="IPR005790">
    <property type="entry name" value="DNA_polIII_delta"/>
</dbReference>
<keyword evidence="3" id="KW-0548">Nucleotidyltransferase</keyword>
<dbReference type="GO" id="GO:0006261">
    <property type="term" value="P:DNA-templated DNA replication"/>
    <property type="evidence" value="ECO:0007669"/>
    <property type="project" value="TreeGrafter"/>
</dbReference>
<dbReference type="InterPro" id="IPR027417">
    <property type="entry name" value="P-loop_NTPase"/>
</dbReference>
<dbReference type="NCBIfam" id="TIGR01128">
    <property type="entry name" value="holA"/>
    <property type="match status" value="1"/>
</dbReference>
<comment type="catalytic activity">
    <reaction evidence="7">
        <text>DNA(n) + a 2'-deoxyribonucleoside 5'-triphosphate = DNA(n+1) + diphosphate</text>
        <dbReference type="Rhea" id="RHEA:22508"/>
        <dbReference type="Rhea" id="RHEA-COMP:17339"/>
        <dbReference type="Rhea" id="RHEA-COMP:17340"/>
        <dbReference type="ChEBI" id="CHEBI:33019"/>
        <dbReference type="ChEBI" id="CHEBI:61560"/>
        <dbReference type="ChEBI" id="CHEBI:173112"/>
        <dbReference type="EC" id="2.7.7.7"/>
    </reaction>
</comment>
<comment type="caution">
    <text evidence="9">The sequence shown here is derived from an EMBL/GenBank/DDBJ whole genome shotgun (WGS) entry which is preliminary data.</text>
</comment>
<dbReference type="AlphaFoldDB" id="A0A511DDG4"/>
<evidence type="ECO:0000313" key="9">
    <source>
        <dbReference type="EMBL" id="GEL22850.1"/>
    </source>
</evidence>
<dbReference type="SUPFAM" id="SSF52540">
    <property type="entry name" value="P-loop containing nucleoside triphosphate hydrolases"/>
    <property type="match status" value="1"/>
</dbReference>
<keyword evidence="5" id="KW-0239">DNA-directed DNA polymerase</keyword>
<dbReference type="RefSeq" id="WP_186816829.1">
    <property type="nucleotide sequence ID" value="NZ_BJVJ01000013.1"/>
</dbReference>
<dbReference type="Proteomes" id="UP000321685">
    <property type="component" value="Unassembled WGS sequence"/>
</dbReference>
<organism evidence="9 10">
    <name type="scientific">Pseudonocardia sulfidoxydans NBRC 16205</name>
    <dbReference type="NCBI Taxonomy" id="1223511"/>
    <lineage>
        <taxon>Bacteria</taxon>
        <taxon>Bacillati</taxon>
        <taxon>Actinomycetota</taxon>
        <taxon>Actinomycetes</taxon>
        <taxon>Pseudonocardiales</taxon>
        <taxon>Pseudonocardiaceae</taxon>
        <taxon>Pseudonocardia</taxon>
    </lineage>
</organism>
<evidence type="ECO:0000256" key="4">
    <source>
        <dbReference type="ARBA" id="ARBA00022705"/>
    </source>
</evidence>
<evidence type="ECO:0000256" key="7">
    <source>
        <dbReference type="ARBA" id="ARBA00049244"/>
    </source>
</evidence>
<keyword evidence="2" id="KW-0808">Transferase</keyword>
<keyword evidence="10" id="KW-1185">Reference proteome</keyword>
<dbReference type="NCBIfam" id="NF005918">
    <property type="entry name" value="PRK07914.1"/>
    <property type="match status" value="1"/>
</dbReference>
<name>A0A511DDG4_9PSEU</name>